<dbReference type="EMBL" id="CAJVQC010010261">
    <property type="protein sequence ID" value="CAG8614353.1"/>
    <property type="molecule type" value="Genomic_DNA"/>
</dbReference>
<name>A0ACA9MWK3_9GLOM</name>
<proteinExistence type="predicted"/>
<sequence>MEHRKIGKDIRTLTDRRQIGTPKDWERYPNVDVTLKSLSNLKKEDITSDLFKELGSDRFAALHTYSMTRDPKSKAYDISRL</sequence>
<comment type="caution">
    <text evidence="1">The sequence shown here is derived from an EMBL/GenBank/DDBJ whole genome shotgun (WGS) entry which is preliminary data.</text>
</comment>
<dbReference type="Proteomes" id="UP000789920">
    <property type="component" value="Unassembled WGS sequence"/>
</dbReference>
<accession>A0ACA9MWK3</accession>
<keyword evidence="2" id="KW-1185">Reference proteome</keyword>
<protein>
    <submittedName>
        <fullName evidence="1">21565_t:CDS:1</fullName>
    </submittedName>
</protein>
<evidence type="ECO:0000313" key="1">
    <source>
        <dbReference type="EMBL" id="CAG8614353.1"/>
    </source>
</evidence>
<evidence type="ECO:0000313" key="2">
    <source>
        <dbReference type="Proteomes" id="UP000789920"/>
    </source>
</evidence>
<organism evidence="1 2">
    <name type="scientific">Racocetra persica</name>
    <dbReference type="NCBI Taxonomy" id="160502"/>
    <lineage>
        <taxon>Eukaryota</taxon>
        <taxon>Fungi</taxon>
        <taxon>Fungi incertae sedis</taxon>
        <taxon>Mucoromycota</taxon>
        <taxon>Glomeromycotina</taxon>
        <taxon>Glomeromycetes</taxon>
        <taxon>Diversisporales</taxon>
        <taxon>Gigasporaceae</taxon>
        <taxon>Racocetra</taxon>
    </lineage>
</organism>
<reference evidence="1" key="1">
    <citation type="submission" date="2021-06" db="EMBL/GenBank/DDBJ databases">
        <authorList>
            <person name="Kallberg Y."/>
            <person name="Tangrot J."/>
            <person name="Rosling A."/>
        </authorList>
    </citation>
    <scope>NUCLEOTIDE SEQUENCE</scope>
    <source>
        <strain evidence="1">MA461A</strain>
    </source>
</reference>
<gene>
    <name evidence="1" type="ORF">RPERSI_LOCUS6436</name>
</gene>